<dbReference type="Proteomes" id="UP001301958">
    <property type="component" value="Unassembled WGS sequence"/>
</dbReference>
<gene>
    <name evidence="2" type="ORF">QBC38DRAFT_349416</name>
</gene>
<protein>
    <submittedName>
        <fullName evidence="2">Uncharacterized protein</fullName>
    </submittedName>
</protein>
<accession>A0AAN7BSU5</accession>
<name>A0AAN7BSU5_9PEZI</name>
<comment type="caution">
    <text evidence="2">The sequence shown here is derived from an EMBL/GenBank/DDBJ whole genome shotgun (WGS) entry which is preliminary data.</text>
</comment>
<reference evidence="2" key="2">
    <citation type="submission" date="2023-05" db="EMBL/GenBank/DDBJ databases">
        <authorList>
            <consortium name="Lawrence Berkeley National Laboratory"/>
            <person name="Steindorff A."/>
            <person name="Hensen N."/>
            <person name="Bonometti L."/>
            <person name="Westerberg I."/>
            <person name="Brannstrom I.O."/>
            <person name="Guillou S."/>
            <person name="Cros-Aarteil S."/>
            <person name="Calhoun S."/>
            <person name="Haridas S."/>
            <person name="Kuo A."/>
            <person name="Mondo S."/>
            <person name="Pangilinan J."/>
            <person name="Riley R."/>
            <person name="Labutti K."/>
            <person name="Andreopoulos B."/>
            <person name="Lipzen A."/>
            <person name="Chen C."/>
            <person name="Yanf M."/>
            <person name="Daum C."/>
            <person name="Ng V."/>
            <person name="Clum A."/>
            <person name="Ohm R."/>
            <person name="Martin F."/>
            <person name="Silar P."/>
            <person name="Natvig D."/>
            <person name="Lalanne C."/>
            <person name="Gautier V."/>
            <person name="Ament-Velasquez S.L."/>
            <person name="Kruys A."/>
            <person name="Hutchinson M.I."/>
            <person name="Powell A.J."/>
            <person name="Barry K."/>
            <person name="Miller A.N."/>
            <person name="Grigoriev I.V."/>
            <person name="Debuchy R."/>
            <person name="Gladieux P."/>
            <person name="Thoren M.H."/>
            <person name="Johannesson H."/>
        </authorList>
    </citation>
    <scope>NUCLEOTIDE SEQUENCE</scope>
    <source>
        <strain evidence="2">CBS 990.96</strain>
    </source>
</reference>
<evidence type="ECO:0000256" key="1">
    <source>
        <dbReference type="SAM" id="MobiDB-lite"/>
    </source>
</evidence>
<keyword evidence="3" id="KW-1185">Reference proteome</keyword>
<dbReference type="AlphaFoldDB" id="A0AAN7BSU5"/>
<proteinExistence type="predicted"/>
<evidence type="ECO:0000313" key="3">
    <source>
        <dbReference type="Proteomes" id="UP001301958"/>
    </source>
</evidence>
<sequence length="230" mass="24946">MEVAIAVGSLKAAYHLVIFGIKLDQVPSAVRRCLELVRACHYDLTDLIKLRNESLSLLETKPAILERVNNIIENAHKGLMEVCQLVEKLRPAANDGQTPLMSRIEWLFFDSSEFTSQEPLIAAQHRSVIAELGFLRQLVLLTPILREYRDGGGDKGKEEKGGGGGKGAKWDNLALLDEMLGGEQKIGLLSTQGASSVNVNLVQVQTASVSPAAAAVPTEPPPPYSPPKEN</sequence>
<evidence type="ECO:0000313" key="2">
    <source>
        <dbReference type="EMBL" id="KAK4228836.1"/>
    </source>
</evidence>
<feature type="non-terminal residue" evidence="2">
    <location>
        <position position="230"/>
    </location>
</feature>
<reference evidence="2" key="1">
    <citation type="journal article" date="2023" name="Mol. Phylogenet. Evol.">
        <title>Genome-scale phylogeny and comparative genomics of the fungal order Sordariales.</title>
        <authorList>
            <person name="Hensen N."/>
            <person name="Bonometti L."/>
            <person name="Westerberg I."/>
            <person name="Brannstrom I.O."/>
            <person name="Guillou S."/>
            <person name="Cros-Aarteil S."/>
            <person name="Calhoun S."/>
            <person name="Haridas S."/>
            <person name="Kuo A."/>
            <person name="Mondo S."/>
            <person name="Pangilinan J."/>
            <person name="Riley R."/>
            <person name="LaButti K."/>
            <person name="Andreopoulos B."/>
            <person name="Lipzen A."/>
            <person name="Chen C."/>
            <person name="Yan M."/>
            <person name="Daum C."/>
            <person name="Ng V."/>
            <person name="Clum A."/>
            <person name="Steindorff A."/>
            <person name="Ohm R.A."/>
            <person name="Martin F."/>
            <person name="Silar P."/>
            <person name="Natvig D.O."/>
            <person name="Lalanne C."/>
            <person name="Gautier V."/>
            <person name="Ament-Velasquez S.L."/>
            <person name="Kruys A."/>
            <person name="Hutchinson M.I."/>
            <person name="Powell A.J."/>
            <person name="Barry K."/>
            <person name="Miller A.N."/>
            <person name="Grigoriev I.V."/>
            <person name="Debuchy R."/>
            <person name="Gladieux P."/>
            <person name="Hiltunen Thoren M."/>
            <person name="Johannesson H."/>
        </authorList>
    </citation>
    <scope>NUCLEOTIDE SEQUENCE</scope>
    <source>
        <strain evidence="2">CBS 990.96</strain>
    </source>
</reference>
<dbReference type="EMBL" id="MU865314">
    <property type="protein sequence ID" value="KAK4228836.1"/>
    <property type="molecule type" value="Genomic_DNA"/>
</dbReference>
<organism evidence="2 3">
    <name type="scientific">Podospora fimiseda</name>
    <dbReference type="NCBI Taxonomy" id="252190"/>
    <lineage>
        <taxon>Eukaryota</taxon>
        <taxon>Fungi</taxon>
        <taxon>Dikarya</taxon>
        <taxon>Ascomycota</taxon>
        <taxon>Pezizomycotina</taxon>
        <taxon>Sordariomycetes</taxon>
        <taxon>Sordariomycetidae</taxon>
        <taxon>Sordariales</taxon>
        <taxon>Podosporaceae</taxon>
        <taxon>Podospora</taxon>
    </lineage>
</organism>
<feature type="region of interest" description="Disordered" evidence="1">
    <location>
        <begin position="209"/>
        <end position="230"/>
    </location>
</feature>
<feature type="compositionally biased region" description="Pro residues" evidence="1">
    <location>
        <begin position="218"/>
        <end position="230"/>
    </location>
</feature>